<keyword evidence="1" id="KW-0732">Signal</keyword>
<dbReference type="InterPro" id="IPR026444">
    <property type="entry name" value="Secre_tail"/>
</dbReference>
<evidence type="ECO:0000313" key="2">
    <source>
        <dbReference type="EMBL" id="MBO2009233.1"/>
    </source>
</evidence>
<gene>
    <name evidence="2" type="ORF">J4E00_09240</name>
</gene>
<proteinExistence type="predicted"/>
<keyword evidence="3" id="KW-1185">Reference proteome</keyword>
<accession>A0ABS3QE06</accession>
<feature type="chain" id="PRO_5046195718" evidence="1">
    <location>
        <begin position="22"/>
        <end position="391"/>
    </location>
</feature>
<evidence type="ECO:0000313" key="3">
    <source>
        <dbReference type="Proteomes" id="UP000664369"/>
    </source>
</evidence>
<organism evidence="2 3">
    <name type="scientific">Hymenobacter negativus</name>
    <dbReference type="NCBI Taxonomy" id="2795026"/>
    <lineage>
        <taxon>Bacteria</taxon>
        <taxon>Pseudomonadati</taxon>
        <taxon>Bacteroidota</taxon>
        <taxon>Cytophagia</taxon>
        <taxon>Cytophagales</taxon>
        <taxon>Hymenobacteraceae</taxon>
        <taxon>Hymenobacter</taxon>
    </lineage>
</organism>
<reference evidence="2 3" key="1">
    <citation type="submission" date="2021-03" db="EMBL/GenBank/DDBJ databases">
        <authorList>
            <person name="Kim M.K."/>
        </authorList>
    </citation>
    <scope>NUCLEOTIDE SEQUENCE [LARGE SCALE GENOMIC DNA]</scope>
    <source>
        <strain evidence="2 3">BT442</strain>
    </source>
</reference>
<sequence length="391" mass="40712">MKRNLLLALLASAGASTAAQAQSAIVLNQTNFPALASTVELYSQAGTGGVTTPTTGANQTWNYTNLTPLGQPTNSTYTAPIAMSPFTGTTRAYTYNITLGILSVLGTTYEALTATGLQYQGFRIITQRFGLGSITGSSTDSVVVPTQTVPVGTARFVFPTTTGTVNRQSYRIATTGLLTVGLVGLNRAPLRLVQRVSSVDSVAGWGTVRIPTATGTASAPYPALLLRRRVVEVDSFYLGTAPAPALLLAALNLQQGATTYNISDDFYRANSSQPLLSLGYPTSARVAPNAVYYSRETTVVAGTQPELAAQVGGLVAYPNPGNGRTLTLGAGNGSRQAVQLTVRDLVGRTCAQASAYTGEPTSALTGLPAGVYLVEAEATNRARSTVRVTVE</sequence>
<comment type="caution">
    <text evidence="2">The sequence shown here is derived from an EMBL/GenBank/DDBJ whole genome shotgun (WGS) entry which is preliminary data.</text>
</comment>
<dbReference type="NCBIfam" id="TIGR04183">
    <property type="entry name" value="Por_Secre_tail"/>
    <property type="match status" value="1"/>
</dbReference>
<dbReference type="Proteomes" id="UP000664369">
    <property type="component" value="Unassembled WGS sequence"/>
</dbReference>
<protein>
    <submittedName>
        <fullName evidence="2">T9SS type A sorting domain-containing protein</fullName>
    </submittedName>
</protein>
<feature type="signal peptide" evidence="1">
    <location>
        <begin position="1"/>
        <end position="21"/>
    </location>
</feature>
<evidence type="ECO:0000256" key="1">
    <source>
        <dbReference type="SAM" id="SignalP"/>
    </source>
</evidence>
<dbReference type="EMBL" id="JAGETZ010000003">
    <property type="protein sequence ID" value="MBO2009233.1"/>
    <property type="molecule type" value="Genomic_DNA"/>
</dbReference>
<name>A0ABS3QE06_9BACT</name>
<dbReference type="RefSeq" id="WP_208174854.1">
    <property type="nucleotide sequence ID" value="NZ_JAGETZ010000003.1"/>
</dbReference>